<dbReference type="EMBL" id="LNTB01000001">
    <property type="protein sequence ID" value="KSW12436.1"/>
    <property type="molecule type" value="Genomic_DNA"/>
</dbReference>
<dbReference type="AlphaFoldDB" id="A0A0V8RWN3"/>
<keyword evidence="2" id="KW-0408">Iron</keyword>
<dbReference type="SUPFAM" id="SSF50692">
    <property type="entry name" value="ADC-like"/>
    <property type="match status" value="1"/>
</dbReference>
<dbReference type="Gene3D" id="2.40.40.20">
    <property type="match status" value="1"/>
</dbReference>
<dbReference type="InterPro" id="IPR006657">
    <property type="entry name" value="MoPterin_dinucl-bd_dom"/>
</dbReference>
<dbReference type="RefSeq" id="WP_058371120.1">
    <property type="nucleotide sequence ID" value="NZ_LNTB01000001.1"/>
</dbReference>
<evidence type="ECO:0000256" key="1">
    <source>
        <dbReference type="ARBA" id="ARBA00010312"/>
    </source>
</evidence>
<dbReference type="PANTHER" id="PTHR43742:SF9">
    <property type="entry name" value="TETRATHIONATE REDUCTASE SUBUNIT A"/>
    <property type="match status" value="1"/>
</dbReference>
<name>A0A0V8RWN3_PYROC</name>
<evidence type="ECO:0000259" key="8">
    <source>
        <dbReference type="Pfam" id="PF01568"/>
    </source>
</evidence>
<dbReference type="SUPFAM" id="SSF53706">
    <property type="entry name" value="Formate dehydrogenase/DMSO reductase, domains 1-3"/>
    <property type="match status" value="1"/>
</dbReference>
<dbReference type="Pfam" id="PF00384">
    <property type="entry name" value="Molybdopterin"/>
    <property type="match status" value="1"/>
</dbReference>
<comment type="similarity">
    <text evidence="1">Belongs to the prokaryotic molybdopterin-containing oxidoreductase family.</text>
</comment>
<feature type="domain" description="Molybdopterin oxidoreductase" evidence="7">
    <location>
        <begin position="106"/>
        <end position="598"/>
    </location>
</feature>
<dbReference type="GO" id="GO:0051539">
    <property type="term" value="F:4 iron, 4 sulfur cluster binding"/>
    <property type="evidence" value="ECO:0007669"/>
    <property type="project" value="UniProtKB-KW"/>
</dbReference>
<keyword evidence="3" id="KW-0500">Molybdenum</keyword>
<comment type="caution">
    <text evidence="9">The sequence shown here is derived from an EMBL/GenBank/DDBJ whole genome shotgun (WGS) entry which is preliminary data.</text>
</comment>
<feature type="domain" description="Molybdopterin dinucleotide-binding" evidence="8">
    <location>
        <begin position="733"/>
        <end position="794"/>
    </location>
</feature>
<reference evidence="9 10" key="1">
    <citation type="submission" date="2015-11" db="EMBL/GenBank/DDBJ databases">
        <title>Genome sequence of Pyrodictium occultum PL-19, a marine hyperthermophilic archaeon isolated from Volcano, Italy.</title>
        <authorList>
            <person name="Utturkar S."/>
            <person name="Huber H."/>
            <person name="Leptihn S."/>
            <person name="Brown S."/>
            <person name="Stetter K.O."/>
            <person name="Podar M."/>
        </authorList>
    </citation>
    <scope>NUCLEOTIDE SEQUENCE [LARGE SCALE GENOMIC DNA]</scope>
    <source>
        <strain evidence="9 10">PL-19</strain>
    </source>
</reference>
<evidence type="ECO:0000259" key="7">
    <source>
        <dbReference type="Pfam" id="PF00384"/>
    </source>
</evidence>
<dbReference type="PROSITE" id="PS51318">
    <property type="entry name" value="TAT"/>
    <property type="match status" value="1"/>
</dbReference>
<keyword evidence="2" id="KW-0004">4Fe-4S</keyword>
<keyword evidence="2" id="KW-0411">Iron-sulfur</keyword>
<dbReference type="Gene3D" id="3.40.50.740">
    <property type="match status" value="1"/>
</dbReference>
<dbReference type="GO" id="GO:0043546">
    <property type="term" value="F:molybdopterin cofactor binding"/>
    <property type="evidence" value="ECO:0007669"/>
    <property type="project" value="InterPro"/>
</dbReference>
<dbReference type="Proteomes" id="UP000053352">
    <property type="component" value="Unassembled WGS sequence"/>
</dbReference>
<keyword evidence="10" id="KW-1185">Reference proteome</keyword>
<organism evidence="9 10">
    <name type="scientific">Pyrodictium occultum</name>
    <dbReference type="NCBI Taxonomy" id="2309"/>
    <lineage>
        <taxon>Archaea</taxon>
        <taxon>Thermoproteota</taxon>
        <taxon>Thermoprotei</taxon>
        <taxon>Desulfurococcales</taxon>
        <taxon>Pyrodictiaceae</taxon>
        <taxon>Pyrodictium</taxon>
    </lineage>
</organism>
<keyword evidence="5" id="KW-0732">Signal</keyword>
<gene>
    <name evidence="9" type="ORF">CF15_06840</name>
</gene>
<dbReference type="GO" id="GO:0046872">
    <property type="term" value="F:metal ion binding"/>
    <property type="evidence" value="ECO:0007669"/>
    <property type="project" value="UniProtKB-KW"/>
</dbReference>
<evidence type="ECO:0000313" key="10">
    <source>
        <dbReference type="Proteomes" id="UP000053352"/>
    </source>
</evidence>
<dbReference type="InterPro" id="IPR050612">
    <property type="entry name" value="Prok_Mopterin_Oxidored"/>
</dbReference>
<sequence length="847" mass="94137">MRITRREALKLAAVAAASSALPLSIPRRRLPRARAGSSAAPTSIRVANTACIICGQRCPIRIYVAEVGGEQVVAKVVYNTDPEYDRYFAACGRPQAIPELRFLPQRIRRPLLRVGARGEGRFREISWEEALNILAEKLKKYLDEPWRIVVLSHQGFEGGLVRSFFESVLGTPNTTQHCDTCHTGCDIGRKPIFGAYKGPSAFMPDYANAKLAVFMGRNPAGGIVASAWTKMFTEGRANKMKLVVFDVRESRLTELADEYYIIPPGTDLAVSLALLNIILSERLYNKDYLVKWTNAPMLVYADTMEPVKLAPNPLMKGKKTYLVYDEADGKFRLKTEALSPALEYEGTYQGRPVKTVLLAIRDAVKNYTPEWAEKITGVPANAIRRLAHELADAAPKAFIDHGYKGTRYYNEGMLNRVNMLINIMLGSLGAKGGIAYPAGKPHFKSPIDILGIAKTKPRGTSIPGYWASQGVENIRPGCWSMLVARSIIEGKPYPIGVLFIHLENFVSHVLGGRKLAEALKDENRVEFIVVLDTVFNETTMYADLVLPVPFFFEYEPITLNYAKKSYVSVVVDPQKALDPPRGVDARPTWWILVEIAKRLGKLPPGASVDPIAVKRKQAEEAGINYAELRRKGYALLWTKPKYHPWGGKPLPTTTGELELVNVEWLAKYRSYIGKESPLNPLPCWVPPLWMRKGGLADNEFVVVEFQDPLTAINNFMRFARLVSDSLKWGRLYGVQMHPSRARRLGLRDGDLVRLVGPNGEVTARVIVTEKVHPMVLAAPHATALDERVVPNKVVVETSSGTLTVKLFGDGGGYGVNNNFLGDPMVSVVPEEGYRAAQHDFVVRVEKL</sequence>
<dbReference type="InterPro" id="IPR009010">
    <property type="entry name" value="Asp_de-COase-like_dom_sf"/>
</dbReference>
<evidence type="ECO:0000256" key="4">
    <source>
        <dbReference type="ARBA" id="ARBA00022723"/>
    </source>
</evidence>
<dbReference type="GO" id="GO:0016491">
    <property type="term" value="F:oxidoreductase activity"/>
    <property type="evidence" value="ECO:0007669"/>
    <property type="project" value="UniProtKB-KW"/>
</dbReference>
<keyword evidence="4" id="KW-0479">Metal-binding</keyword>
<evidence type="ECO:0000256" key="3">
    <source>
        <dbReference type="ARBA" id="ARBA00022505"/>
    </source>
</evidence>
<evidence type="ECO:0000313" key="9">
    <source>
        <dbReference type="EMBL" id="KSW12436.1"/>
    </source>
</evidence>
<dbReference type="InterPro" id="IPR006311">
    <property type="entry name" value="TAT_signal"/>
</dbReference>
<dbReference type="Pfam" id="PF01568">
    <property type="entry name" value="Molydop_binding"/>
    <property type="match status" value="1"/>
</dbReference>
<proteinExistence type="inferred from homology"/>
<keyword evidence="6" id="KW-0560">Oxidoreductase</keyword>
<dbReference type="Gene3D" id="3.30.200.210">
    <property type="match status" value="1"/>
</dbReference>
<dbReference type="InterPro" id="IPR006656">
    <property type="entry name" value="Mopterin_OxRdtase"/>
</dbReference>
<dbReference type="STRING" id="2309.CF15_06840"/>
<evidence type="ECO:0000256" key="5">
    <source>
        <dbReference type="ARBA" id="ARBA00022729"/>
    </source>
</evidence>
<dbReference type="OrthoDB" id="23466at2157"/>
<accession>A0A0V8RWN3</accession>
<evidence type="ECO:0000256" key="2">
    <source>
        <dbReference type="ARBA" id="ARBA00022485"/>
    </source>
</evidence>
<dbReference type="Gene3D" id="3.40.228.10">
    <property type="entry name" value="Dimethylsulfoxide Reductase, domain 2"/>
    <property type="match status" value="1"/>
</dbReference>
<protein>
    <submittedName>
        <fullName evidence="9">Dehydrogenase</fullName>
    </submittedName>
</protein>
<evidence type="ECO:0000256" key="6">
    <source>
        <dbReference type="ARBA" id="ARBA00023002"/>
    </source>
</evidence>
<dbReference type="PANTHER" id="PTHR43742">
    <property type="entry name" value="TRIMETHYLAMINE-N-OXIDE REDUCTASE"/>
    <property type="match status" value="1"/>
</dbReference>